<accession>A0A7T7MAF6</accession>
<organism evidence="2 3">
    <name type="scientific">Actinomyces weissii</name>
    <dbReference type="NCBI Taxonomy" id="675090"/>
    <lineage>
        <taxon>Bacteria</taxon>
        <taxon>Bacillati</taxon>
        <taxon>Actinomycetota</taxon>
        <taxon>Actinomycetes</taxon>
        <taxon>Actinomycetales</taxon>
        <taxon>Actinomycetaceae</taxon>
        <taxon>Actinomyces</taxon>
    </lineage>
</organism>
<feature type="domain" description="Polymerase/histidinol phosphatase N-terminal" evidence="1">
    <location>
        <begin position="3"/>
        <end position="68"/>
    </location>
</feature>
<dbReference type="GO" id="GO:0004534">
    <property type="term" value="F:5'-3' RNA exonuclease activity"/>
    <property type="evidence" value="ECO:0007669"/>
    <property type="project" value="TreeGrafter"/>
</dbReference>
<dbReference type="GO" id="GO:0035312">
    <property type="term" value="F:5'-3' DNA exonuclease activity"/>
    <property type="evidence" value="ECO:0007669"/>
    <property type="project" value="TreeGrafter"/>
</dbReference>
<gene>
    <name evidence="2" type="ORF">JG540_03215</name>
</gene>
<sequence>MRIDPHTHSVCSDGTDSPAELMAAAAAAGLDVLGLTDHDTTMGWEQAEAAVASSGVALLRGTEISCAADGVTLHLLSYLHRPDDPELNAAFAAARSSRDTRAERMVERLAEDFPITWQDVLTQSAGAHTIGRPHIADALVAAGSFPDRDAAFAGPLATSSPYYLHYQALDPVQACALVRAAGGVPVVAHPRAAKRQRRLVPDATFAAMAEAGLAALEVDHRDHDAVARREALELAERLGLGTSGASDYHGTGKPNRLGENLMPEPLLRQIVQEGALALVAPYGWGRRHGWSGLRVQETEPVAEAVPEPVAEAVPASGQHGQG</sequence>
<dbReference type="InterPro" id="IPR004013">
    <property type="entry name" value="PHP_dom"/>
</dbReference>
<dbReference type="InterPro" id="IPR052018">
    <property type="entry name" value="PHP_domain"/>
</dbReference>
<dbReference type="Proteomes" id="UP000595895">
    <property type="component" value="Chromosome"/>
</dbReference>
<dbReference type="SMART" id="SM00481">
    <property type="entry name" value="POLIIIAc"/>
    <property type="match status" value="1"/>
</dbReference>
<dbReference type="InterPro" id="IPR016195">
    <property type="entry name" value="Pol/histidinol_Pase-like"/>
</dbReference>
<dbReference type="PANTHER" id="PTHR42924:SF3">
    <property type="entry name" value="POLYMERASE_HISTIDINOL PHOSPHATASE N-TERMINAL DOMAIN-CONTAINING PROTEIN"/>
    <property type="match status" value="1"/>
</dbReference>
<dbReference type="AlphaFoldDB" id="A0A7T7MAF6"/>
<dbReference type="RefSeq" id="WP_200277168.1">
    <property type="nucleotide sequence ID" value="NZ_CP066802.1"/>
</dbReference>
<dbReference type="InterPro" id="IPR003141">
    <property type="entry name" value="Pol/His_phosphatase_N"/>
</dbReference>
<evidence type="ECO:0000259" key="1">
    <source>
        <dbReference type="SMART" id="SM00481"/>
    </source>
</evidence>
<keyword evidence="3" id="KW-1185">Reference proteome</keyword>
<evidence type="ECO:0000313" key="2">
    <source>
        <dbReference type="EMBL" id="QQM67895.1"/>
    </source>
</evidence>
<dbReference type="EMBL" id="CP066802">
    <property type="protein sequence ID" value="QQM67895.1"/>
    <property type="molecule type" value="Genomic_DNA"/>
</dbReference>
<dbReference type="KEGG" id="awe:JG540_03215"/>
<proteinExistence type="predicted"/>
<dbReference type="Pfam" id="PF02811">
    <property type="entry name" value="PHP"/>
    <property type="match status" value="1"/>
</dbReference>
<dbReference type="PANTHER" id="PTHR42924">
    <property type="entry name" value="EXONUCLEASE"/>
    <property type="match status" value="1"/>
</dbReference>
<name>A0A7T7MAF6_9ACTO</name>
<protein>
    <submittedName>
        <fullName evidence="2">PHP domain-containing protein</fullName>
    </submittedName>
</protein>
<reference evidence="2 3" key="1">
    <citation type="submission" date="2020-12" db="EMBL/GenBank/DDBJ databases">
        <authorList>
            <person name="Zhou J."/>
        </authorList>
    </citation>
    <scope>NUCLEOTIDE SEQUENCE [LARGE SCALE GENOMIC DNA]</scope>
    <source>
        <strain evidence="2 3">CCUG 61299</strain>
    </source>
</reference>
<dbReference type="Gene3D" id="1.10.150.650">
    <property type="match status" value="1"/>
</dbReference>
<dbReference type="Gene3D" id="3.20.20.140">
    <property type="entry name" value="Metal-dependent hydrolases"/>
    <property type="match status" value="1"/>
</dbReference>
<evidence type="ECO:0000313" key="3">
    <source>
        <dbReference type="Proteomes" id="UP000595895"/>
    </source>
</evidence>
<dbReference type="CDD" id="cd07438">
    <property type="entry name" value="PHP_HisPPase_AMP"/>
    <property type="match status" value="1"/>
</dbReference>
<dbReference type="SUPFAM" id="SSF89550">
    <property type="entry name" value="PHP domain-like"/>
    <property type="match status" value="1"/>
</dbReference>